<evidence type="ECO:0000256" key="2">
    <source>
        <dbReference type="ARBA" id="ARBA00022692"/>
    </source>
</evidence>
<protein>
    <submittedName>
        <fullName evidence="7">Putative Na+/Ca+ antiporter, inner membrane protein</fullName>
    </submittedName>
</protein>
<evidence type="ECO:0000256" key="4">
    <source>
        <dbReference type="ARBA" id="ARBA00023136"/>
    </source>
</evidence>
<dbReference type="InterPro" id="IPR044880">
    <property type="entry name" value="NCX_ion-bd_dom_sf"/>
</dbReference>
<feature type="transmembrane region" description="Helical" evidence="5">
    <location>
        <begin position="38"/>
        <end position="62"/>
    </location>
</feature>
<feature type="transmembrane region" description="Helical" evidence="5">
    <location>
        <begin position="74"/>
        <end position="95"/>
    </location>
</feature>
<dbReference type="Gene3D" id="1.20.1420.30">
    <property type="entry name" value="NCX, central ion-binding region"/>
    <property type="match status" value="1"/>
</dbReference>
<gene>
    <name evidence="7" type="ORF">XU08_C0001G0023</name>
</gene>
<dbReference type="PATRIC" id="fig|1576480.3.peg.24"/>
<dbReference type="InterPro" id="IPR004481">
    <property type="entry name" value="K/Na/Ca-exchanger"/>
</dbReference>
<keyword evidence="3 5" id="KW-1133">Transmembrane helix</keyword>
<evidence type="ECO:0000256" key="1">
    <source>
        <dbReference type="ARBA" id="ARBA00004141"/>
    </source>
</evidence>
<name>A0A0T5ZXT3_UNCKA</name>
<reference evidence="7 8" key="1">
    <citation type="submission" date="2015-05" db="EMBL/GenBank/DDBJ databases">
        <title>Critical biogeochemical functions in the subsurface are associated with bacteria from new phyla and little studied lineages.</title>
        <authorList>
            <person name="Hug L.A."/>
            <person name="Thomas B.C."/>
            <person name="Sharon I."/>
            <person name="Brown C.T."/>
            <person name="Sharma R."/>
            <person name="Hettich R.L."/>
            <person name="Wilkins M.J."/>
            <person name="Williams K.H."/>
            <person name="Singh A."/>
            <person name="Banfield J.F."/>
        </authorList>
    </citation>
    <scope>NUCLEOTIDE SEQUENCE [LARGE SCALE GENOMIC DNA]</scope>
    <source>
        <strain evidence="7">CSP1-7</strain>
    </source>
</reference>
<feature type="domain" description="Sodium/calcium exchanger membrane region" evidence="6">
    <location>
        <begin position="4"/>
        <end position="145"/>
    </location>
</feature>
<keyword evidence="2 5" id="KW-0812">Transmembrane</keyword>
<feature type="transmembrane region" description="Helical" evidence="5">
    <location>
        <begin position="168"/>
        <end position="186"/>
    </location>
</feature>
<dbReference type="Proteomes" id="UP000051297">
    <property type="component" value="Unassembled WGS sequence"/>
</dbReference>
<feature type="transmembrane region" description="Helical" evidence="5">
    <location>
        <begin position="6"/>
        <end position="26"/>
    </location>
</feature>
<dbReference type="GO" id="GO:0008273">
    <property type="term" value="F:calcium, potassium:sodium antiporter activity"/>
    <property type="evidence" value="ECO:0007669"/>
    <property type="project" value="TreeGrafter"/>
</dbReference>
<comment type="caution">
    <text evidence="7">The sequence shown here is derived from an EMBL/GenBank/DDBJ whole genome shotgun (WGS) entry which is preliminary data.</text>
</comment>
<feature type="transmembrane region" description="Helical" evidence="5">
    <location>
        <begin position="295"/>
        <end position="312"/>
    </location>
</feature>
<dbReference type="EMBL" id="LDXK01000001">
    <property type="protein sequence ID" value="KRT67617.1"/>
    <property type="molecule type" value="Genomic_DNA"/>
</dbReference>
<dbReference type="Pfam" id="PF01699">
    <property type="entry name" value="Na_Ca_ex"/>
    <property type="match status" value="2"/>
</dbReference>
<dbReference type="InterPro" id="IPR004837">
    <property type="entry name" value="NaCa_Exmemb"/>
</dbReference>
<feature type="transmembrane region" description="Helical" evidence="5">
    <location>
        <begin position="231"/>
        <end position="257"/>
    </location>
</feature>
<feature type="transmembrane region" description="Helical" evidence="5">
    <location>
        <begin position="131"/>
        <end position="147"/>
    </location>
</feature>
<feature type="domain" description="Sodium/calcium exchanger membrane region" evidence="6">
    <location>
        <begin position="168"/>
        <end position="306"/>
    </location>
</feature>
<dbReference type="AlphaFoldDB" id="A0A0T5ZXT3"/>
<evidence type="ECO:0000313" key="7">
    <source>
        <dbReference type="EMBL" id="KRT67617.1"/>
    </source>
</evidence>
<feature type="transmembrane region" description="Helical" evidence="5">
    <location>
        <begin position="107"/>
        <end position="125"/>
    </location>
</feature>
<organism evidence="7 8">
    <name type="scientific">candidate division WWE3 bacterium CSP1-7</name>
    <dbReference type="NCBI Taxonomy" id="1576480"/>
    <lineage>
        <taxon>Bacteria</taxon>
        <taxon>Katanobacteria</taxon>
    </lineage>
</organism>
<dbReference type="GO" id="GO:0005262">
    <property type="term" value="F:calcium channel activity"/>
    <property type="evidence" value="ECO:0007669"/>
    <property type="project" value="TreeGrafter"/>
</dbReference>
<feature type="transmembrane region" description="Helical" evidence="5">
    <location>
        <begin position="263"/>
        <end position="283"/>
    </location>
</feature>
<keyword evidence="4 5" id="KW-0472">Membrane</keyword>
<evidence type="ECO:0000256" key="3">
    <source>
        <dbReference type="ARBA" id="ARBA00022989"/>
    </source>
</evidence>
<proteinExistence type="predicted"/>
<dbReference type="PANTHER" id="PTHR10846">
    <property type="entry name" value="SODIUM/POTASSIUM/CALCIUM EXCHANGER"/>
    <property type="match status" value="1"/>
</dbReference>
<dbReference type="GO" id="GO:0006874">
    <property type="term" value="P:intracellular calcium ion homeostasis"/>
    <property type="evidence" value="ECO:0007669"/>
    <property type="project" value="TreeGrafter"/>
</dbReference>
<evidence type="ECO:0000313" key="8">
    <source>
        <dbReference type="Proteomes" id="UP000051297"/>
    </source>
</evidence>
<dbReference type="GO" id="GO:0005886">
    <property type="term" value="C:plasma membrane"/>
    <property type="evidence" value="ECO:0007669"/>
    <property type="project" value="TreeGrafter"/>
</dbReference>
<evidence type="ECO:0000256" key="5">
    <source>
        <dbReference type="SAM" id="Phobius"/>
    </source>
</evidence>
<feature type="transmembrane region" description="Helical" evidence="5">
    <location>
        <begin position="192"/>
        <end position="210"/>
    </location>
</feature>
<evidence type="ECO:0000259" key="6">
    <source>
        <dbReference type="Pfam" id="PF01699"/>
    </source>
</evidence>
<comment type="subcellular location">
    <subcellularLocation>
        <location evidence="1">Membrane</location>
        <topology evidence="1">Multi-pass membrane protein</topology>
    </subcellularLocation>
</comment>
<sequence length="313" mass="33955">MLTYLLVLIAAALVLARSSVFLIDKLTAIAVKLRVSEYLVGFVIMAVATSIPELIVGILAALENDPNLSLGNVIGSNIANMSLILGLAALIAGGIRVQIQVRNREMIFTDLIGVAPLVMLLDQRLSRTEGIVLLAFFFLYMYNLIFQSREYHKVTTDHRTERPLWRELALFGAGLAVLVASAQVMVSASEKLALLLGIPMILFGIFAVALSTSLPELTTSISAAIRRQSGFVMGNILGSTVANSTLVLGITAIIQPFTVENPTILTVSAVMLVLTLLVLTFFVRTGYRITRIESLVLILGYVVYLAATELFLR</sequence>
<dbReference type="STRING" id="1576480.XU08_C0001G0023"/>
<dbReference type="PANTHER" id="PTHR10846:SF8">
    <property type="entry name" value="INNER MEMBRANE PROTEIN YRBG"/>
    <property type="match status" value="1"/>
</dbReference>
<accession>A0A0T5ZXT3</accession>
<dbReference type="NCBIfam" id="TIGR00367">
    <property type="entry name" value="calcium/sodium antiporter"/>
    <property type="match status" value="1"/>
</dbReference>